<protein>
    <submittedName>
        <fullName evidence="6">Unannotated protein</fullName>
    </submittedName>
</protein>
<dbReference type="InterPro" id="IPR027409">
    <property type="entry name" value="GroEL-like_apical_dom_sf"/>
</dbReference>
<dbReference type="PANTHER" id="PTHR45633">
    <property type="entry name" value="60 KDA HEAT SHOCK PROTEIN, MITOCHONDRIAL"/>
    <property type="match status" value="1"/>
</dbReference>
<dbReference type="NCBIfam" id="NF000592">
    <property type="entry name" value="PRK00013.1"/>
    <property type="match status" value="1"/>
</dbReference>
<dbReference type="InterPro" id="IPR018370">
    <property type="entry name" value="Chaperonin_Cpn60_CS"/>
</dbReference>
<dbReference type="SUPFAM" id="SSF52029">
    <property type="entry name" value="GroEL apical domain-like"/>
    <property type="match status" value="1"/>
</dbReference>
<proteinExistence type="inferred from homology"/>
<keyword evidence="2" id="KW-0547">Nucleotide-binding</keyword>
<dbReference type="CDD" id="cd03344">
    <property type="entry name" value="GroEL"/>
    <property type="match status" value="1"/>
</dbReference>
<evidence type="ECO:0000256" key="1">
    <source>
        <dbReference type="ARBA" id="ARBA00006607"/>
    </source>
</evidence>
<evidence type="ECO:0000313" key="9">
    <source>
        <dbReference type="EMBL" id="CAB4769678.1"/>
    </source>
</evidence>
<evidence type="ECO:0000256" key="5">
    <source>
        <dbReference type="SAM" id="MobiDB-lite"/>
    </source>
</evidence>
<evidence type="ECO:0000313" key="11">
    <source>
        <dbReference type="EMBL" id="CAB5069606.1"/>
    </source>
</evidence>
<dbReference type="AlphaFoldDB" id="A0A6J6EWY2"/>
<dbReference type="Pfam" id="PF00118">
    <property type="entry name" value="Cpn60_TCP1"/>
    <property type="match status" value="1"/>
</dbReference>
<evidence type="ECO:0000313" key="6">
    <source>
        <dbReference type="EMBL" id="CAB4581132.1"/>
    </source>
</evidence>
<evidence type="ECO:0000313" key="10">
    <source>
        <dbReference type="EMBL" id="CAB4850701.1"/>
    </source>
</evidence>
<organism evidence="6">
    <name type="scientific">freshwater metagenome</name>
    <dbReference type="NCBI Taxonomy" id="449393"/>
    <lineage>
        <taxon>unclassified sequences</taxon>
        <taxon>metagenomes</taxon>
        <taxon>ecological metagenomes</taxon>
    </lineage>
</organism>
<dbReference type="GO" id="GO:0042026">
    <property type="term" value="P:protein refolding"/>
    <property type="evidence" value="ECO:0007669"/>
    <property type="project" value="InterPro"/>
</dbReference>
<dbReference type="InterPro" id="IPR001844">
    <property type="entry name" value="Cpn60/GroEL"/>
</dbReference>
<keyword evidence="4" id="KW-0143">Chaperone</keyword>
<dbReference type="GO" id="GO:0140662">
    <property type="term" value="F:ATP-dependent protein folding chaperone"/>
    <property type="evidence" value="ECO:0007669"/>
    <property type="project" value="InterPro"/>
</dbReference>
<name>A0A6J6EWY2_9ZZZZ</name>
<dbReference type="PRINTS" id="PR00298">
    <property type="entry name" value="CHAPERONIN60"/>
</dbReference>
<comment type="similarity">
    <text evidence="1">Belongs to the chaperonin (HSP60) family.</text>
</comment>
<dbReference type="Gene3D" id="3.30.260.10">
    <property type="entry name" value="TCP-1-like chaperonin intermediate domain"/>
    <property type="match status" value="1"/>
</dbReference>
<dbReference type="SUPFAM" id="SSF48592">
    <property type="entry name" value="GroEL equatorial domain-like"/>
    <property type="match status" value="1"/>
</dbReference>
<dbReference type="InterPro" id="IPR027410">
    <property type="entry name" value="TCP-1-like_intermed_sf"/>
</dbReference>
<dbReference type="InterPro" id="IPR027413">
    <property type="entry name" value="GROEL-like_equatorial_sf"/>
</dbReference>
<evidence type="ECO:0000256" key="3">
    <source>
        <dbReference type="ARBA" id="ARBA00022840"/>
    </source>
</evidence>
<sequence>MGKILEFDEHARRAMERGVNILADTVKVTLGPKGRNVVISKSFGAPTITNDGVTIAREIELSDPVENMGAQLVKEVATKTNDVAGDGTTTATVLAQAMVKEGLRNLAAGAQPMDIKIGIEAAVVAITERLRKNATVVKDKSQIADVATISAQDRAIGDLIAEAMDKVGKDGVITVEESSTTGLELEFTEGMQFDKGYISPYFVTDQDRMETVLEDAYVLISGNKISALSELLPILEKIAQASKPLLIIAEDVEGEALSTLVVNKMRGVFTSAAVKAPGFGDRRKAMLQDIAVLTGGQVISSEIGMKLDQVGLDVLGRARRIVITKDTTTIVDGAGDKAAVAGRVTEIRNELENTDSEWDRNKLQERVAKLAGGVCVIKVGAHTEVELKEKKHRLEDAISATRAAVEEGIVVGGGAALVHAADALDGDLGFSGDQAVGVRLVRKACDEPLRWIAENAGLEGYVVVAKVRAMKAHEGFNAATDVYGDLTKDGVIDPVKVTRSALANAASIAAMFITTEAVVYERPADQEAEDGGKGHSHGPGGHSH</sequence>
<evidence type="ECO:0000313" key="7">
    <source>
        <dbReference type="EMBL" id="CAB4661221.1"/>
    </source>
</evidence>
<keyword evidence="3" id="KW-0067">ATP-binding</keyword>
<dbReference type="EMBL" id="CAEZWS010000016">
    <property type="protein sequence ID" value="CAB4661221.1"/>
    <property type="molecule type" value="Genomic_DNA"/>
</dbReference>
<dbReference type="Gene3D" id="1.10.560.10">
    <property type="entry name" value="GroEL-like equatorial domain"/>
    <property type="match status" value="1"/>
</dbReference>
<evidence type="ECO:0000256" key="2">
    <source>
        <dbReference type="ARBA" id="ARBA00022741"/>
    </source>
</evidence>
<dbReference type="HAMAP" id="MF_00600">
    <property type="entry name" value="CH60"/>
    <property type="match status" value="1"/>
</dbReference>
<dbReference type="NCBIfam" id="NF009489">
    <property type="entry name" value="PRK12851.1"/>
    <property type="match status" value="1"/>
</dbReference>
<evidence type="ECO:0000313" key="8">
    <source>
        <dbReference type="EMBL" id="CAB4691827.1"/>
    </source>
</evidence>
<reference evidence="6" key="1">
    <citation type="submission" date="2020-05" db="EMBL/GenBank/DDBJ databases">
        <authorList>
            <person name="Chiriac C."/>
            <person name="Salcher M."/>
            <person name="Ghai R."/>
            <person name="Kavagutti S V."/>
        </authorList>
    </citation>
    <scope>NUCLEOTIDE SEQUENCE</scope>
</reference>
<dbReference type="NCBIfam" id="NF009488">
    <property type="entry name" value="PRK12850.1"/>
    <property type="match status" value="1"/>
</dbReference>
<dbReference type="EMBL" id="CAFBQZ010000001">
    <property type="protein sequence ID" value="CAB5069606.1"/>
    <property type="molecule type" value="Genomic_DNA"/>
</dbReference>
<dbReference type="EMBL" id="CAFBJH010000052">
    <property type="protein sequence ID" value="CAB4850701.1"/>
    <property type="molecule type" value="Genomic_DNA"/>
</dbReference>
<dbReference type="EMBL" id="CAEZUA010000005">
    <property type="protein sequence ID" value="CAB4581132.1"/>
    <property type="molecule type" value="Genomic_DNA"/>
</dbReference>
<dbReference type="Gene3D" id="3.50.7.10">
    <property type="entry name" value="GroEL"/>
    <property type="match status" value="1"/>
</dbReference>
<evidence type="ECO:0000256" key="4">
    <source>
        <dbReference type="ARBA" id="ARBA00023186"/>
    </source>
</evidence>
<feature type="compositionally biased region" description="Basic and acidic residues" evidence="5">
    <location>
        <begin position="524"/>
        <end position="533"/>
    </location>
</feature>
<dbReference type="EMBL" id="CAEZZZ010000001">
    <property type="protein sequence ID" value="CAB4769678.1"/>
    <property type="molecule type" value="Genomic_DNA"/>
</dbReference>
<gene>
    <name evidence="6" type="ORF">UFOPK1773_00167</name>
    <name evidence="7" type="ORF">UFOPK2288_00463</name>
    <name evidence="8" type="ORF">UFOPK2589_00320</name>
    <name evidence="9" type="ORF">UFOPK2931_00088</name>
    <name evidence="10" type="ORF">UFOPK3287_00859</name>
    <name evidence="11" type="ORF">UFOPK4372_00032</name>
</gene>
<dbReference type="InterPro" id="IPR002423">
    <property type="entry name" value="Cpn60/GroEL/TCP-1"/>
</dbReference>
<dbReference type="PROSITE" id="PS00296">
    <property type="entry name" value="CHAPERONINS_CPN60"/>
    <property type="match status" value="1"/>
</dbReference>
<dbReference type="NCBIfam" id="TIGR02348">
    <property type="entry name" value="GroEL"/>
    <property type="match status" value="1"/>
</dbReference>
<dbReference type="GO" id="GO:0005524">
    <property type="term" value="F:ATP binding"/>
    <property type="evidence" value="ECO:0007669"/>
    <property type="project" value="UniProtKB-KW"/>
</dbReference>
<dbReference type="EMBL" id="CAEZXT010000011">
    <property type="protein sequence ID" value="CAB4691827.1"/>
    <property type="molecule type" value="Genomic_DNA"/>
</dbReference>
<dbReference type="FunFam" id="3.50.7.10:FF:000001">
    <property type="entry name" value="60 kDa chaperonin"/>
    <property type="match status" value="1"/>
</dbReference>
<accession>A0A6J6EWY2</accession>
<feature type="region of interest" description="Disordered" evidence="5">
    <location>
        <begin position="524"/>
        <end position="544"/>
    </location>
</feature>
<dbReference type="SUPFAM" id="SSF54849">
    <property type="entry name" value="GroEL-intermediate domain like"/>
    <property type="match status" value="1"/>
</dbReference>
<dbReference type="NCBIfam" id="NF009487">
    <property type="entry name" value="PRK12849.1"/>
    <property type="match status" value="1"/>
</dbReference>